<dbReference type="EMBL" id="CP036318">
    <property type="protein sequence ID" value="QDV58824.1"/>
    <property type="molecule type" value="Genomic_DNA"/>
</dbReference>
<evidence type="ECO:0000256" key="3">
    <source>
        <dbReference type="ARBA" id="ARBA00022723"/>
    </source>
</evidence>
<keyword evidence="5 9" id="KW-0378">Hydrolase</keyword>
<gene>
    <name evidence="9" type="ORF">Mal33_48490</name>
</gene>
<evidence type="ECO:0000313" key="9">
    <source>
        <dbReference type="EMBL" id="QDV58824.1"/>
    </source>
</evidence>
<dbReference type="InterPro" id="IPR000917">
    <property type="entry name" value="Sulfatase_N"/>
</dbReference>
<dbReference type="Gene3D" id="3.40.720.10">
    <property type="entry name" value="Alkaline Phosphatase, subunit A"/>
    <property type="match status" value="1"/>
</dbReference>
<evidence type="ECO:0000313" key="10">
    <source>
        <dbReference type="Proteomes" id="UP000316770"/>
    </source>
</evidence>
<evidence type="ECO:0000259" key="8">
    <source>
        <dbReference type="Pfam" id="PF00884"/>
    </source>
</evidence>
<dbReference type="PANTHER" id="PTHR42693:SF42">
    <property type="entry name" value="ARYLSULFATASE G"/>
    <property type="match status" value="1"/>
</dbReference>
<dbReference type="InterPro" id="IPR050738">
    <property type="entry name" value="Sulfatase"/>
</dbReference>
<reference evidence="9 10" key="1">
    <citation type="submission" date="2019-02" db="EMBL/GenBank/DDBJ databases">
        <title>Deep-cultivation of Planctomycetes and their phenomic and genomic characterization uncovers novel biology.</title>
        <authorList>
            <person name="Wiegand S."/>
            <person name="Jogler M."/>
            <person name="Boedeker C."/>
            <person name="Pinto D."/>
            <person name="Vollmers J."/>
            <person name="Rivas-Marin E."/>
            <person name="Kohn T."/>
            <person name="Peeters S.H."/>
            <person name="Heuer A."/>
            <person name="Rast P."/>
            <person name="Oberbeckmann S."/>
            <person name="Bunk B."/>
            <person name="Jeske O."/>
            <person name="Meyerdierks A."/>
            <person name="Storesund J.E."/>
            <person name="Kallscheuer N."/>
            <person name="Luecker S."/>
            <person name="Lage O.M."/>
            <person name="Pohl T."/>
            <person name="Merkel B.J."/>
            <person name="Hornburger P."/>
            <person name="Mueller R.-W."/>
            <person name="Bruemmer F."/>
            <person name="Labrenz M."/>
            <person name="Spormann A.M."/>
            <person name="Op den Camp H."/>
            <person name="Overmann J."/>
            <person name="Amann R."/>
            <person name="Jetten M.S.M."/>
            <person name="Mascher T."/>
            <person name="Medema M.H."/>
            <person name="Devos D.P."/>
            <person name="Kaster A.-K."/>
            <person name="Ovreas L."/>
            <person name="Rohde M."/>
            <person name="Galperin M.Y."/>
            <person name="Jogler C."/>
        </authorList>
    </citation>
    <scope>NUCLEOTIDE SEQUENCE [LARGE SCALE GENOMIC DNA]</scope>
    <source>
        <strain evidence="9 10">Mal33</strain>
    </source>
</reference>
<keyword evidence="3" id="KW-0479">Metal-binding</keyword>
<evidence type="ECO:0000256" key="2">
    <source>
        <dbReference type="ARBA" id="ARBA00008779"/>
    </source>
</evidence>
<dbReference type="InterPro" id="IPR017850">
    <property type="entry name" value="Alkaline_phosphatase_core_sf"/>
</dbReference>
<evidence type="ECO:0000256" key="5">
    <source>
        <dbReference type="ARBA" id="ARBA00022801"/>
    </source>
</evidence>
<sequence length="505" mass="56955">MDRDLIYWRQFPFHVFLGPRIASSRLSFDMARLTPLFVLFSLLACFASASADEAKRPNILFLFADDQSYDTVGAFGNEEIQTPSLDELAARGTTFTHCFNMGSWSGAVCVASRTMLNSGRYVWSANAIYAKSEQERQAGRWWSEYLKQAGYKTYMTGKWHVRADAKKSFDDARNVRGGMPQQTPTGYNRPLADGSDPWSPSDPKFGGYWKGGKHWSEVVGDDAIDFIDDAAGQEKPFFMYVAFNAPHDPRQSPQEYVDRYPVDSISVPKDFLPLYPHKDAIGLGPSLRDEALGIFPRTEHCVKVHRQEYYSIITHMDAQIGRILERLKASGVADNTWIFFTADHGLACGHHGLMGKQNMYDHSLRVPFMVVAPGVDAGRRISAPIYLQDVMPTTLQLAGVEKPQHVDFQSVLPLLDGRGQPRQAIYGAYLDLQRSLRTERYKLILYPKAKVARLYDLEQDPDEMNDLAGDAAALPIMRQLFAEFRRQQAELGDSLDLSDTFADLM</sequence>
<dbReference type="SUPFAM" id="SSF53649">
    <property type="entry name" value="Alkaline phosphatase-like"/>
    <property type="match status" value="1"/>
</dbReference>
<comment type="cofactor">
    <cofactor evidence="1">
        <name>Ca(2+)</name>
        <dbReference type="ChEBI" id="CHEBI:29108"/>
    </cofactor>
</comment>
<protein>
    <submittedName>
        <fullName evidence="9">Arylsulfatase</fullName>
        <ecNumber evidence="9">3.1.6.1</ecNumber>
    </submittedName>
</protein>
<evidence type="ECO:0000256" key="7">
    <source>
        <dbReference type="SAM" id="MobiDB-lite"/>
    </source>
</evidence>
<comment type="similarity">
    <text evidence="2">Belongs to the sulfatase family.</text>
</comment>
<dbReference type="GO" id="GO:0004065">
    <property type="term" value="F:arylsulfatase activity"/>
    <property type="evidence" value="ECO:0007669"/>
    <property type="project" value="UniProtKB-EC"/>
</dbReference>
<feature type="domain" description="Sulfatase N-terminal" evidence="8">
    <location>
        <begin position="57"/>
        <end position="400"/>
    </location>
</feature>
<keyword evidence="4" id="KW-0732">Signal</keyword>
<dbReference type="Proteomes" id="UP000316770">
    <property type="component" value="Chromosome"/>
</dbReference>
<organism evidence="9 10">
    <name type="scientific">Rosistilla oblonga</name>
    <dbReference type="NCBI Taxonomy" id="2527990"/>
    <lineage>
        <taxon>Bacteria</taxon>
        <taxon>Pseudomonadati</taxon>
        <taxon>Planctomycetota</taxon>
        <taxon>Planctomycetia</taxon>
        <taxon>Pirellulales</taxon>
        <taxon>Pirellulaceae</taxon>
        <taxon>Rosistilla</taxon>
    </lineage>
</organism>
<dbReference type="CDD" id="cd16155">
    <property type="entry name" value="sulfatase_like"/>
    <property type="match status" value="1"/>
</dbReference>
<keyword evidence="10" id="KW-1185">Reference proteome</keyword>
<dbReference type="EC" id="3.1.6.1" evidence="9"/>
<feature type="region of interest" description="Disordered" evidence="7">
    <location>
        <begin position="172"/>
        <end position="196"/>
    </location>
</feature>
<dbReference type="Pfam" id="PF00884">
    <property type="entry name" value="Sulfatase"/>
    <property type="match status" value="1"/>
</dbReference>
<dbReference type="PANTHER" id="PTHR42693">
    <property type="entry name" value="ARYLSULFATASE FAMILY MEMBER"/>
    <property type="match status" value="1"/>
</dbReference>
<accession>A0A518J0F9</accession>
<evidence type="ECO:0000256" key="1">
    <source>
        <dbReference type="ARBA" id="ARBA00001913"/>
    </source>
</evidence>
<dbReference type="GO" id="GO:0046872">
    <property type="term" value="F:metal ion binding"/>
    <property type="evidence" value="ECO:0007669"/>
    <property type="project" value="UniProtKB-KW"/>
</dbReference>
<dbReference type="AlphaFoldDB" id="A0A518J0F9"/>
<proteinExistence type="inferred from homology"/>
<keyword evidence="6" id="KW-0106">Calcium</keyword>
<evidence type="ECO:0000256" key="6">
    <source>
        <dbReference type="ARBA" id="ARBA00022837"/>
    </source>
</evidence>
<evidence type="ECO:0000256" key="4">
    <source>
        <dbReference type="ARBA" id="ARBA00022729"/>
    </source>
</evidence>
<name>A0A518J0F9_9BACT</name>